<keyword evidence="1" id="KW-0472">Membrane</keyword>
<reference evidence="2" key="1">
    <citation type="journal article" date="2020" name="Stud. Mycol.">
        <title>101 Dothideomycetes genomes: a test case for predicting lifestyles and emergence of pathogens.</title>
        <authorList>
            <person name="Haridas S."/>
            <person name="Albert R."/>
            <person name="Binder M."/>
            <person name="Bloem J."/>
            <person name="Labutti K."/>
            <person name="Salamov A."/>
            <person name="Andreopoulos B."/>
            <person name="Baker S."/>
            <person name="Barry K."/>
            <person name="Bills G."/>
            <person name="Bluhm B."/>
            <person name="Cannon C."/>
            <person name="Castanera R."/>
            <person name="Culley D."/>
            <person name="Daum C."/>
            <person name="Ezra D."/>
            <person name="Gonzalez J."/>
            <person name="Henrissat B."/>
            <person name="Kuo A."/>
            <person name="Liang C."/>
            <person name="Lipzen A."/>
            <person name="Lutzoni F."/>
            <person name="Magnuson J."/>
            <person name="Mondo S."/>
            <person name="Nolan M."/>
            <person name="Ohm R."/>
            <person name="Pangilinan J."/>
            <person name="Park H.-J."/>
            <person name="Ramirez L."/>
            <person name="Alfaro M."/>
            <person name="Sun H."/>
            <person name="Tritt A."/>
            <person name="Yoshinaga Y."/>
            <person name="Zwiers L.-H."/>
            <person name="Turgeon B."/>
            <person name="Goodwin S."/>
            <person name="Spatafora J."/>
            <person name="Crous P."/>
            <person name="Grigoriev I."/>
        </authorList>
    </citation>
    <scope>NUCLEOTIDE SEQUENCE</scope>
    <source>
        <strain evidence="2">CBS 121410</strain>
    </source>
</reference>
<feature type="non-terminal residue" evidence="2">
    <location>
        <position position="104"/>
    </location>
</feature>
<keyword evidence="1" id="KW-1133">Transmembrane helix</keyword>
<accession>A0A9P4HQ77</accession>
<sequence>LGTLYGGAHLAVWPMHFPSVVEMWLWRGAGIAMTGLPVVGLFYIVVANVLDKVFTDLVTIVAVALMLAYVLARVLVLAEVFASLRSPQVGTYDDVAWTGYIPHI</sequence>
<keyword evidence="1" id="KW-0812">Transmembrane</keyword>
<dbReference type="OrthoDB" id="9451547at2759"/>
<comment type="caution">
    <text evidence="2">The sequence shown here is derived from an EMBL/GenBank/DDBJ whole genome shotgun (WGS) entry which is preliminary data.</text>
</comment>
<evidence type="ECO:0000256" key="1">
    <source>
        <dbReference type="SAM" id="Phobius"/>
    </source>
</evidence>
<dbReference type="PANTHER" id="PTHR35043">
    <property type="entry name" value="TRANSCRIPTION FACTOR DOMAIN-CONTAINING PROTEIN"/>
    <property type="match status" value="1"/>
</dbReference>
<keyword evidence="3" id="KW-1185">Reference proteome</keyword>
<gene>
    <name evidence="2" type="ORF">K490DRAFT_3541</name>
</gene>
<feature type="transmembrane region" description="Helical" evidence="1">
    <location>
        <begin position="57"/>
        <end position="78"/>
    </location>
</feature>
<organism evidence="2 3">
    <name type="scientific">Saccharata proteae CBS 121410</name>
    <dbReference type="NCBI Taxonomy" id="1314787"/>
    <lineage>
        <taxon>Eukaryota</taxon>
        <taxon>Fungi</taxon>
        <taxon>Dikarya</taxon>
        <taxon>Ascomycota</taxon>
        <taxon>Pezizomycotina</taxon>
        <taxon>Dothideomycetes</taxon>
        <taxon>Dothideomycetes incertae sedis</taxon>
        <taxon>Botryosphaeriales</taxon>
        <taxon>Saccharataceae</taxon>
        <taxon>Saccharata</taxon>
    </lineage>
</organism>
<feature type="non-terminal residue" evidence="2">
    <location>
        <position position="1"/>
    </location>
</feature>
<dbReference type="Proteomes" id="UP000799776">
    <property type="component" value="Unassembled WGS sequence"/>
</dbReference>
<name>A0A9P4HQ77_9PEZI</name>
<dbReference type="EMBL" id="ML978749">
    <property type="protein sequence ID" value="KAF2083974.1"/>
    <property type="molecule type" value="Genomic_DNA"/>
</dbReference>
<proteinExistence type="predicted"/>
<evidence type="ECO:0000313" key="3">
    <source>
        <dbReference type="Proteomes" id="UP000799776"/>
    </source>
</evidence>
<dbReference type="PANTHER" id="PTHR35043:SF7">
    <property type="entry name" value="TRANSCRIPTION FACTOR DOMAIN-CONTAINING PROTEIN"/>
    <property type="match status" value="1"/>
</dbReference>
<feature type="transmembrane region" description="Helical" evidence="1">
    <location>
        <begin position="24"/>
        <end position="45"/>
    </location>
</feature>
<dbReference type="AlphaFoldDB" id="A0A9P4HQ77"/>
<protein>
    <submittedName>
        <fullName evidence="2">Uncharacterized protein</fullName>
    </submittedName>
</protein>
<evidence type="ECO:0000313" key="2">
    <source>
        <dbReference type="EMBL" id="KAF2083974.1"/>
    </source>
</evidence>